<name>A0A835M1K9_9MAGN</name>
<dbReference type="EMBL" id="JADFTS010000004">
    <property type="protein sequence ID" value="KAF9610809.1"/>
    <property type="molecule type" value="Genomic_DNA"/>
</dbReference>
<keyword evidence="3" id="KW-1185">Reference proteome</keyword>
<comment type="caution">
    <text evidence="2">The sequence shown here is derived from an EMBL/GenBank/DDBJ whole genome shotgun (WGS) entry which is preliminary data.</text>
</comment>
<proteinExistence type="predicted"/>
<protein>
    <submittedName>
        <fullName evidence="2">Uncharacterized protein</fullName>
    </submittedName>
</protein>
<keyword evidence="1" id="KW-0175">Coiled coil</keyword>
<gene>
    <name evidence="2" type="ORF">IFM89_024941</name>
</gene>
<reference evidence="2 3" key="1">
    <citation type="submission" date="2020-10" db="EMBL/GenBank/DDBJ databases">
        <title>The Coptis chinensis genome and diversification of protoberbering-type alkaloids.</title>
        <authorList>
            <person name="Wang B."/>
            <person name="Shu S."/>
            <person name="Song C."/>
            <person name="Liu Y."/>
        </authorList>
    </citation>
    <scope>NUCLEOTIDE SEQUENCE [LARGE SCALE GENOMIC DNA]</scope>
    <source>
        <strain evidence="2">HL-2020</strain>
        <tissue evidence="2">Leaf</tissue>
    </source>
</reference>
<sequence>MQRVAQEKEEERRLEIEEIKRQAQEKDEQRRHEIDEMKRQLDARDADMETRLMQKVANFAQMVSRRNVKTRLSRFSSRMIDPALR</sequence>
<dbReference type="Proteomes" id="UP000631114">
    <property type="component" value="Unassembled WGS sequence"/>
</dbReference>
<dbReference type="AlphaFoldDB" id="A0A835M1K9"/>
<evidence type="ECO:0000313" key="3">
    <source>
        <dbReference type="Proteomes" id="UP000631114"/>
    </source>
</evidence>
<organism evidence="2 3">
    <name type="scientific">Coptis chinensis</name>
    <dbReference type="NCBI Taxonomy" id="261450"/>
    <lineage>
        <taxon>Eukaryota</taxon>
        <taxon>Viridiplantae</taxon>
        <taxon>Streptophyta</taxon>
        <taxon>Embryophyta</taxon>
        <taxon>Tracheophyta</taxon>
        <taxon>Spermatophyta</taxon>
        <taxon>Magnoliopsida</taxon>
        <taxon>Ranunculales</taxon>
        <taxon>Ranunculaceae</taxon>
        <taxon>Coptidoideae</taxon>
        <taxon>Coptis</taxon>
    </lineage>
</organism>
<evidence type="ECO:0000256" key="1">
    <source>
        <dbReference type="SAM" id="Coils"/>
    </source>
</evidence>
<accession>A0A835M1K9</accession>
<evidence type="ECO:0000313" key="2">
    <source>
        <dbReference type="EMBL" id="KAF9610809.1"/>
    </source>
</evidence>
<feature type="coiled-coil region" evidence="1">
    <location>
        <begin position="5"/>
        <end position="40"/>
    </location>
</feature>